<dbReference type="NCBIfam" id="TIGR00374">
    <property type="entry name" value="flippase-like domain"/>
    <property type="match status" value="1"/>
</dbReference>
<dbReference type="PANTHER" id="PTHR39087">
    <property type="entry name" value="UPF0104 MEMBRANE PROTEIN MJ1595"/>
    <property type="match status" value="1"/>
</dbReference>
<feature type="transmembrane region" description="Helical" evidence="7">
    <location>
        <begin position="122"/>
        <end position="143"/>
    </location>
</feature>
<dbReference type="GO" id="GO:0005886">
    <property type="term" value="C:plasma membrane"/>
    <property type="evidence" value="ECO:0007669"/>
    <property type="project" value="UniProtKB-SubCell"/>
</dbReference>
<accession>A0A6J6L2N0</accession>
<evidence type="ECO:0000256" key="6">
    <source>
        <dbReference type="SAM" id="MobiDB-lite"/>
    </source>
</evidence>
<proteinExistence type="predicted"/>
<feature type="transmembrane region" description="Helical" evidence="7">
    <location>
        <begin position="44"/>
        <end position="69"/>
    </location>
</feature>
<gene>
    <name evidence="8" type="ORF">UFOPK2166_01032</name>
</gene>
<dbReference type="InterPro" id="IPR022791">
    <property type="entry name" value="L-PG_synthase/AglD"/>
</dbReference>
<reference evidence="8" key="1">
    <citation type="submission" date="2020-05" db="EMBL/GenBank/DDBJ databases">
        <authorList>
            <person name="Chiriac C."/>
            <person name="Salcher M."/>
            <person name="Ghai R."/>
            <person name="Kavagutti S V."/>
        </authorList>
    </citation>
    <scope>NUCLEOTIDE SEQUENCE</scope>
</reference>
<feature type="transmembrane region" description="Helical" evidence="7">
    <location>
        <begin position="155"/>
        <end position="178"/>
    </location>
</feature>
<evidence type="ECO:0000256" key="7">
    <source>
        <dbReference type="SAM" id="Phobius"/>
    </source>
</evidence>
<keyword evidence="2" id="KW-1003">Cell membrane</keyword>
<evidence type="ECO:0000256" key="1">
    <source>
        <dbReference type="ARBA" id="ARBA00004651"/>
    </source>
</evidence>
<dbReference type="EMBL" id="CAEZWB010000152">
    <property type="protein sequence ID" value="CAB4654834.1"/>
    <property type="molecule type" value="Genomic_DNA"/>
</dbReference>
<dbReference type="AlphaFoldDB" id="A0A6J6L2N0"/>
<evidence type="ECO:0000256" key="3">
    <source>
        <dbReference type="ARBA" id="ARBA00022692"/>
    </source>
</evidence>
<evidence type="ECO:0000256" key="4">
    <source>
        <dbReference type="ARBA" id="ARBA00022989"/>
    </source>
</evidence>
<keyword evidence="5 7" id="KW-0472">Membrane</keyword>
<evidence type="ECO:0000313" key="8">
    <source>
        <dbReference type="EMBL" id="CAB4654834.1"/>
    </source>
</evidence>
<feature type="transmembrane region" description="Helical" evidence="7">
    <location>
        <begin position="257"/>
        <end position="277"/>
    </location>
</feature>
<feature type="transmembrane region" description="Helical" evidence="7">
    <location>
        <begin position="222"/>
        <end position="245"/>
    </location>
</feature>
<feature type="transmembrane region" description="Helical" evidence="7">
    <location>
        <begin position="90"/>
        <end position="110"/>
    </location>
</feature>
<evidence type="ECO:0000256" key="5">
    <source>
        <dbReference type="ARBA" id="ARBA00023136"/>
    </source>
</evidence>
<keyword evidence="3 7" id="KW-0812">Transmembrane</keyword>
<feature type="region of interest" description="Disordered" evidence="6">
    <location>
        <begin position="367"/>
        <end position="389"/>
    </location>
</feature>
<name>A0A6J6L2N0_9ZZZZ</name>
<evidence type="ECO:0000256" key="2">
    <source>
        <dbReference type="ARBA" id="ARBA00022475"/>
    </source>
</evidence>
<feature type="transmembrane region" description="Helical" evidence="7">
    <location>
        <begin position="12"/>
        <end position="32"/>
    </location>
</feature>
<protein>
    <submittedName>
        <fullName evidence="8">Unannotated protein</fullName>
    </submittedName>
</protein>
<feature type="transmembrane region" description="Helical" evidence="7">
    <location>
        <begin position="310"/>
        <end position="331"/>
    </location>
</feature>
<dbReference type="PANTHER" id="PTHR39087:SF2">
    <property type="entry name" value="UPF0104 MEMBRANE PROTEIN MJ1595"/>
    <property type="match status" value="1"/>
</dbReference>
<feature type="transmembrane region" description="Helical" evidence="7">
    <location>
        <begin position="283"/>
        <end position="303"/>
    </location>
</feature>
<dbReference type="Pfam" id="PF03706">
    <property type="entry name" value="LPG_synthase_TM"/>
    <property type="match status" value="1"/>
</dbReference>
<keyword evidence="4 7" id="KW-1133">Transmembrane helix</keyword>
<sequence length="389" mass="41655">MMSGLRSTLVTLKWVLFAAVVYFFVLPLIPGFRNALSELTQVQPPLLVLGLGLEFAALFAYSMLTHAALGDHRKSVSIWRLFRIQLSTKTVGNILPGGSAASSALGYRMLTLSGVSGPDAGFALATAGLGSAVVLNLILWVGLIASIPGRGVNAAYGSAALVGVIVMLVAAGLVLGVIDGQGRAERALRFIARKLRMNEHRAAETLQHLGNRLQGLAAEPQLLFRVLGWAALNWLLDAAALWVFLRAFGGSVSLDSLIVAFGLANIMAVVPITPGGLGIVEGIYIPTLVGFGLTSNAATVGVLTYRIAQYWLPIFVGGLTYLSLRVGPFAIERRAKLQPLTRVARDATEHPTSRYEFLEHYAPRDRTGQFPLPDFKGMYNTDDDTPTGQ</sequence>
<organism evidence="8">
    <name type="scientific">freshwater metagenome</name>
    <dbReference type="NCBI Taxonomy" id="449393"/>
    <lineage>
        <taxon>unclassified sequences</taxon>
        <taxon>metagenomes</taxon>
        <taxon>ecological metagenomes</taxon>
    </lineage>
</organism>
<comment type="subcellular location">
    <subcellularLocation>
        <location evidence="1">Cell membrane</location>
        <topology evidence="1">Multi-pass membrane protein</topology>
    </subcellularLocation>
</comment>